<feature type="region of interest" description="Disordered" evidence="1">
    <location>
        <begin position="303"/>
        <end position="322"/>
    </location>
</feature>
<dbReference type="OrthoDB" id="10588239at2759"/>
<feature type="compositionally biased region" description="Polar residues" evidence="1">
    <location>
        <begin position="118"/>
        <end position="132"/>
    </location>
</feature>
<keyword evidence="3" id="KW-1185">Reference proteome</keyword>
<feature type="compositionally biased region" description="Polar residues" evidence="1">
    <location>
        <begin position="285"/>
        <end position="294"/>
    </location>
</feature>
<proteinExistence type="predicted"/>
<evidence type="ECO:0000256" key="1">
    <source>
        <dbReference type="SAM" id="MobiDB-lite"/>
    </source>
</evidence>
<sequence>MIMRSKFSLLGYSTVCLFAFGIALARPALLDSDSESLFATDRNSNTGDLFEVFNRGSLLGQKRLQELQSEPCQPAQSGVEAHCADFGNRNEFKDGNPAHFCDSSGAKRQKTVQAAHHGTSSHSSLGVESSTDAVPHRTFLTAGIPDGMDNHMNGLEIHSNTQHNQIDQEYQNFFSFFQTMASDTPLQYYDHSNYGGRENTHFGTQNSMFGPAEHNDLNVNSALDNPELYWELQNNLALGHADPGYPVVWNKWYLQEHSDLAFPTEDHIQPQHFSTAQDHEKHKNPSSIGSSQKFSKTHFPHESGLEETMDHNNADDFDSIPDDQEEFFDEETQIHTGVDQLPNVSQEEIEKWLHRVRFPRRKVSMSDEFFDEFIQKFWDKLSVIFHVSSKGKVMDLDSMKMYPDVRITWNRNNKFYVIRILYNPKSGTVPSTVRIPQERKKIYLLFIRLIEWLVLINKATLIGFWGRGANHQEEYKAHHKLLSWLFDQSFNPGENILPILGIVKDIQEGMYFGPIQSMLSTYLSHESNSILAMESSILMIKYYYETYEPEIFDWLQGLDRNKNVEINLKRLVYDGAHSELTIDHPIKSSCDAFSQVGNFRIPPLSFFPDSLQSKDLKISYQIHFKKEEQKILADLERFWEKEKFDCKTEKIESKELPILVKNLRYDQKRDLFLGSVFVAMKTRLYIPKELLLNRINRLIIYLKACFMGLEDLFKSRSNTWDENQHPRDFFEWIHEFIMAKRKTCLPIFGYFVVKGRNFMDDPPCSSDYSEIQILLINYLSSSKPNYPLLRLCLSLIGYWNKNQANQESIIFFKDDQDYWDTVVAILGHKFRFNRGSSLRRFFFQEKQNIRLIGIYHIPLQKSSNEESPEREVFGYVFLIFM</sequence>
<evidence type="ECO:0000313" key="3">
    <source>
        <dbReference type="Proteomes" id="UP000324748"/>
    </source>
</evidence>
<gene>
    <name evidence="2" type="ORF">PGT21_023518</name>
</gene>
<dbReference type="EMBL" id="VSWC01000028">
    <property type="protein sequence ID" value="KAA1108735.1"/>
    <property type="molecule type" value="Genomic_DNA"/>
</dbReference>
<accession>A0A5B0Q6F7</accession>
<dbReference type="AlphaFoldDB" id="A0A5B0Q6F7"/>
<dbReference type="Proteomes" id="UP000324748">
    <property type="component" value="Unassembled WGS sequence"/>
</dbReference>
<organism evidence="2 3">
    <name type="scientific">Puccinia graminis f. sp. tritici</name>
    <dbReference type="NCBI Taxonomy" id="56615"/>
    <lineage>
        <taxon>Eukaryota</taxon>
        <taxon>Fungi</taxon>
        <taxon>Dikarya</taxon>
        <taxon>Basidiomycota</taxon>
        <taxon>Pucciniomycotina</taxon>
        <taxon>Pucciniomycetes</taxon>
        <taxon>Pucciniales</taxon>
        <taxon>Pucciniaceae</taxon>
        <taxon>Puccinia</taxon>
    </lineage>
</organism>
<reference evidence="2 3" key="1">
    <citation type="submission" date="2019-05" db="EMBL/GenBank/DDBJ databases">
        <title>Emergence of the Ug99 lineage of the wheat stem rust pathogen through somatic hybridization.</title>
        <authorList>
            <person name="Li F."/>
            <person name="Upadhyaya N.M."/>
            <person name="Sperschneider J."/>
            <person name="Matny O."/>
            <person name="Nguyen-Phuc H."/>
            <person name="Mago R."/>
            <person name="Raley C."/>
            <person name="Miller M.E."/>
            <person name="Silverstein K.A.T."/>
            <person name="Henningsen E."/>
            <person name="Hirsch C.D."/>
            <person name="Visser B."/>
            <person name="Pretorius Z.A."/>
            <person name="Steffenson B.J."/>
            <person name="Schwessinger B."/>
            <person name="Dodds P.N."/>
            <person name="Figueroa M."/>
        </authorList>
    </citation>
    <scope>NUCLEOTIDE SEQUENCE [LARGE SCALE GENOMIC DNA]</scope>
    <source>
        <strain evidence="2">21-0</strain>
    </source>
</reference>
<name>A0A5B0Q6F7_PUCGR</name>
<protein>
    <submittedName>
        <fullName evidence="2">Uncharacterized protein</fullName>
    </submittedName>
</protein>
<evidence type="ECO:0000313" key="2">
    <source>
        <dbReference type="EMBL" id="KAA1108735.1"/>
    </source>
</evidence>
<feature type="region of interest" description="Disordered" evidence="1">
    <location>
        <begin position="274"/>
        <end position="298"/>
    </location>
</feature>
<comment type="caution">
    <text evidence="2">The sequence shown here is derived from an EMBL/GenBank/DDBJ whole genome shotgun (WGS) entry which is preliminary data.</text>
</comment>
<feature type="region of interest" description="Disordered" evidence="1">
    <location>
        <begin position="106"/>
        <end position="132"/>
    </location>
</feature>
<feature type="compositionally biased region" description="Basic and acidic residues" evidence="1">
    <location>
        <begin position="303"/>
        <end position="314"/>
    </location>
</feature>